<dbReference type="PANTHER" id="PTHR44688:SF16">
    <property type="entry name" value="DNA-BINDING TRANSCRIPTIONAL ACTIVATOR DEVR_DOSR"/>
    <property type="match status" value="1"/>
</dbReference>
<dbReference type="EMBL" id="FNLM01000034">
    <property type="protein sequence ID" value="SDU71982.1"/>
    <property type="molecule type" value="Genomic_DNA"/>
</dbReference>
<dbReference type="InterPro" id="IPR003018">
    <property type="entry name" value="GAF"/>
</dbReference>
<evidence type="ECO:0000256" key="2">
    <source>
        <dbReference type="ARBA" id="ARBA00023125"/>
    </source>
</evidence>
<evidence type="ECO:0000256" key="1">
    <source>
        <dbReference type="ARBA" id="ARBA00023015"/>
    </source>
</evidence>
<dbReference type="PRINTS" id="PR00038">
    <property type="entry name" value="HTHLUXR"/>
</dbReference>
<gene>
    <name evidence="5" type="ORF">SAMN04488548_1343694</name>
</gene>
<dbReference type="Gene3D" id="1.10.10.10">
    <property type="entry name" value="Winged helix-like DNA-binding domain superfamily/Winged helix DNA-binding domain"/>
    <property type="match status" value="1"/>
</dbReference>
<dbReference type="Proteomes" id="UP000183180">
    <property type="component" value="Unassembled WGS sequence"/>
</dbReference>
<dbReference type="PROSITE" id="PS50043">
    <property type="entry name" value="HTH_LUXR_2"/>
    <property type="match status" value="1"/>
</dbReference>
<dbReference type="AlphaFoldDB" id="A0A1H2KTP1"/>
<dbReference type="SMART" id="SM00421">
    <property type="entry name" value="HTH_LUXR"/>
    <property type="match status" value="1"/>
</dbReference>
<dbReference type="RefSeq" id="WP_074852262.1">
    <property type="nucleotide sequence ID" value="NZ_FNLM01000034.1"/>
</dbReference>
<dbReference type="GO" id="GO:0003677">
    <property type="term" value="F:DNA binding"/>
    <property type="evidence" value="ECO:0007669"/>
    <property type="project" value="UniProtKB-KW"/>
</dbReference>
<feature type="domain" description="HTH luxR-type" evidence="4">
    <location>
        <begin position="199"/>
        <end position="264"/>
    </location>
</feature>
<dbReference type="SUPFAM" id="SSF55781">
    <property type="entry name" value="GAF domain-like"/>
    <property type="match status" value="1"/>
</dbReference>
<dbReference type="InterPro" id="IPR016032">
    <property type="entry name" value="Sig_transdc_resp-reg_C-effctor"/>
</dbReference>
<dbReference type="OrthoDB" id="4069167at2"/>
<dbReference type="InterPro" id="IPR029016">
    <property type="entry name" value="GAF-like_dom_sf"/>
</dbReference>
<dbReference type="GO" id="GO:0006355">
    <property type="term" value="P:regulation of DNA-templated transcription"/>
    <property type="evidence" value="ECO:0007669"/>
    <property type="project" value="InterPro"/>
</dbReference>
<evidence type="ECO:0000259" key="4">
    <source>
        <dbReference type="PROSITE" id="PS50043"/>
    </source>
</evidence>
<keyword evidence="1" id="KW-0805">Transcription regulation</keyword>
<evidence type="ECO:0000313" key="5">
    <source>
        <dbReference type="EMBL" id="SDU71982.1"/>
    </source>
</evidence>
<keyword evidence="2" id="KW-0238">DNA-binding</keyword>
<dbReference type="InterPro" id="IPR000792">
    <property type="entry name" value="Tscrpt_reg_LuxR_C"/>
</dbReference>
<dbReference type="PANTHER" id="PTHR44688">
    <property type="entry name" value="DNA-BINDING TRANSCRIPTIONAL ACTIVATOR DEVR_DOSR"/>
    <property type="match status" value="1"/>
</dbReference>
<sequence length="267" mass="28561">MPESLSGIVTDALRRVRRSSGVPLAFAGVVNNSTSLRLQHFAGSHVGALSGLSVDVGHGLGGKVVSLNRPMVVEDYLRTPHITHRYNTLIEREGLRAMMAAPIIVDRTPVAVIYGALHTPDPIGGRMLDVLAAEARAVEQEIVASRARLEHGAQNEDEMRDRMTAAYARLRSLADTVDDARLSEQLAAITDILVAEAAADSPAVELTGREQDVLSLAALGHSNARIAEVLGLTVHTVKSYMKDAMRKLGASSRLEAVVVARRSGLLP</sequence>
<protein>
    <submittedName>
        <fullName evidence="5">GAF domain-containing protein</fullName>
    </submittedName>
</protein>
<evidence type="ECO:0000256" key="3">
    <source>
        <dbReference type="ARBA" id="ARBA00023163"/>
    </source>
</evidence>
<dbReference type="CDD" id="cd06170">
    <property type="entry name" value="LuxR_C_like"/>
    <property type="match status" value="1"/>
</dbReference>
<reference evidence="5 6" key="1">
    <citation type="submission" date="2016-10" db="EMBL/GenBank/DDBJ databases">
        <authorList>
            <person name="de Groot N.N."/>
        </authorList>
    </citation>
    <scope>NUCLEOTIDE SEQUENCE [LARGE SCALE GENOMIC DNA]</scope>
    <source>
        <strain evidence="5 6">DSM 44215</strain>
    </source>
</reference>
<dbReference type="SUPFAM" id="SSF46894">
    <property type="entry name" value="C-terminal effector domain of the bipartite response regulators"/>
    <property type="match status" value="1"/>
</dbReference>
<proteinExistence type="predicted"/>
<accession>A0A1H2KTP1</accession>
<organism evidence="5 6">
    <name type="scientific">Gordonia westfalica</name>
    <dbReference type="NCBI Taxonomy" id="158898"/>
    <lineage>
        <taxon>Bacteria</taxon>
        <taxon>Bacillati</taxon>
        <taxon>Actinomycetota</taxon>
        <taxon>Actinomycetes</taxon>
        <taxon>Mycobacteriales</taxon>
        <taxon>Gordoniaceae</taxon>
        <taxon>Gordonia</taxon>
    </lineage>
</organism>
<keyword evidence="3" id="KW-0804">Transcription</keyword>
<dbReference type="STRING" id="158898.SAMN04488548_1343694"/>
<name>A0A1H2KTP1_9ACTN</name>
<evidence type="ECO:0000313" key="6">
    <source>
        <dbReference type="Proteomes" id="UP000183180"/>
    </source>
</evidence>
<dbReference type="Pfam" id="PF01590">
    <property type="entry name" value="GAF"/>
    <property type="match status" value="1"/>
</dbReference>
<dbReference type="InterPro" id="IPR036388">
    <property type="entry name" value="WH-like_DNA-bd_sf"/>
</dbReference>
<dbReference type="Pfam" id="PF00196">
    <property type="entry name" value="GerE"/>
    <property type="match status" value="1"/>
</dbReference>
<dbReference type="Gene3D" id="3.30.450.40">
    <property type="match status" value="1"/>
</dbReference>